<dbReference type="EMBL" id="JXLN01014625">
    <property type="protein sequence ID" value="KPM10163.1"/>
    <property type="molecule type" value="Genomic_DNA"/>
</dbReference>
<evidence type="ECO:0000256" key="1">
    <source>
        <dbReference type="ARBA" id="ARBA00022737"/>
    </source>
</evidence>
<dbReference type="Pfam" id="PF08409">
    <property type="entry name" value="TMTC_DUF1736"/>
    <property type="match status" value="1"/>
</dbReference>
<dbReference type="Proteomes" id="UP000616769">
    <property type="component" value="Unassembled WGS sequence"/>
</dbReference>
<sequence>MLGETWPLFSEQDNPASYSRCLLTRILTYLYLTGFNLRLLLNPFNLAYDWQTSGIRLVRTWNDSRNLQTIYLLLTFFALVLRISNEILHRWRIVSQQRSDLKLLKPQRINKTPLSPKLSKVLLSLLFLSIPYLPASNLFITVGFVVAERLLYLPSYA</sequence>
<evidence type="ECO:0000259" key="4">
    <source>
        <dbReference type="Pfam" id="PF08409"/>
    </source>
</evidence>
<dbReference type="OrthoDB" id="6513544at2759"/>
<keyword evidence="1" id="KW-0677">Repeat</keyword>
<dbReference type="PANTHER" id="PTHR44809">
    <property type="match status" value="1"/>
</dbReference>
<gene>
    <name evidence="5" type="ORF">QR98_0087130</name>
</gene>
<accession>A0A132AGW0</accession>
<keyword evidence="5" id="KW-0812">Transmembrane</keyword>
<name>A0A132AGW0_SARSC</name>
<keyword evidence="3" id="KW-0472">Membrane</keyword>
<dbReference type="AlphaFoldDB" id="A0A132AGW0"/>
<protein>
    <submittedName>
        <fullName evidence="5">Transmembrane and TPR repeat-containing protein 1-like protein</fullName>
    </submittedName>
</protein>
<feature type="domain" description="DUF1736" evidence="4">
    <location>
        <begin position="5"/>
        <end position="75"/>
    </location>
</feature>
<keyword evidence="2" id="KW-0802">TPR repeat</keyword>
<organism evidence="5 6">
    <name type="scientific">Sarcoptes scabiei</name>
    <name type="common">Itch mite</name>
    <name type="synonym">Acarus scabiei</name>
    <dbReference type="NCBI Taxonomy" id="52283"/>
    <lineage>
        <taxon>Eukaryota</taxon>
        <taxon>Metazoa</taxon>
        <taxon>Ecdysozoa</taxon>
        <taxon>Arthropoda</taxon>
        <taxon>Chelicerata</taxon>
        <taxon>Arachnida</taxon>
        <taxon>Acari</taxon>
        <taxon>Acariformes</taxon>
        <taxon>Sarcoptiformes</taxon>
        <taxon>Astigmata</taxon>
        <taxon>Psoroptidia</taxon>
        <taxon>Sarcoptoidea</taxon>
        <taxon>Sarcoptidae</taxon>
        <taxon>Sarcoptinae</taxon>
        <taxon>Sarcoptes</taxon>
    </lineage>
</organism>
<evidence type="ECO:0000313" key="5">
    <source>
        <dbReference type="EMBL" id="KPM10163.1"/>
    </source>
</evidence>
<dbReference type="PANTHER" id="PTHR44809:SF1">
    <property type="entry name" value="PROTEIN O-MANNOSYL-TRANSFERASE TMTC1"/>
    <property type="match status" value="1"/>
</dbReference>
<proteinExistence type="predicted"/>
<evidence type="ECO:0000256" key="2">
    <source>
        <dbReference type="ARBA" id="ARBA00022803"/>
    </source>
</evidence>
<dbReference type="VEuPathDB" id="VectorBase:SSCA006571"/>
<comment type="caution">
    <text evidence="5">The sequence shown here is derived from an EMBL/GenBank/DDBJ whole genome shotgun (WGS) entry which is preliminary data.</text>
</comment>
<reference evidence="5 6" key="1">
    <citation type="journal article" date="2015" name="Parasit. Vectors">
        <title>Draft genome of the scabies mite.</title>
        <authorList>
            <person name="Rider S.D.Jr."/>
            <person name="Morgan M.S."/>
            <person name="Arlian L.G."/>
        </authorList>
    </citation>
    <scope>NUCLEOTIDE SEQUENCE [LARGE SCALE GENOMIC DNA]</scope>
    <source>
        <strain evidence="5">Arlian Lab</strain>
    </source>
</reference>
<dbReference type="InterPro" id="IPR013618">
    <property type="entry name" value="TMTC_DUF1736"/>
</dbReference>
<evidence type="ECO:0000256" key="3">
    <source>
        <dbReference type="ARBA" id="ARBA00023136"/>
    </source>
</evidence>
<dbReference type="InterPro" id="IPR052943">
    <property type="entry name" value="TMTC_O-mannosyl-trnsfr"/>
</dbReference>
<evidence type="ECO:0000313" key="6">
    <source>
        <dbReference type="Proteomes" id="UP000616769"/>
    </source>
</evidence>